<evidence type="ECO:0000313" key="3">
    <source>
        <dbReference type="Proteomes" id="UP000747013"/>
    </source>
</evidence>
<evidence type="ECO:0000259" key="1">
    <source>
        <dbReference type="Pfam" id="PF03217"/>
    </source>
</evidence>
<name>A0A921L9B3_9LACO</name>
<evidence type="ECO:0000313" key="2">
    <source>
        <dbReference type="EMBL" id="HJF86940.1"/>
    </source>
</evidence>
<proteinExistence type="predicted"/>
<dbReference type="Pfam" id="PF03217">
    <property type="entry name" value="SlpA"/>
    <property type="match status" value="1"/>
</dbReference>
<dbReference type="AlphaFoldDB" id="A0A921L9B3"/>
<sequence length="45" mass="5099">MPLYDHNGKLIGRTLAPGTSWKTDQLATINGREYYRVATNEYVLA</sequence>
<dbReference type="Proteomes" id="UP000747013">
    <property type="component" value="Unassembled WGS sequence"/>
</dbReference>
<organism evidence="2 3">
    <name type="scientific">Companilactobacillus farciminis</name>
    <dbReference type="NCBI Taxonomy" id="1612"/>
    <lineage>
        <taxon>Bacteria</taxon>
        <taxon>Bacillati</taxon>
        <taxon>Bacillota</taxon>
        <taxon>Bacilli</taxon>
        <taxon>Lactobacillales</taxon>
        <taxon>Lactobacillaceae</taxon>
        <taxon>Companilactobacillus</taxon>
    </lineage>
</organism>
<gene>
    <name evidence="2" type="ORF">K8V88_05830</name>
</gene>
<reference evidence="2" key="2">
    <citation type="submission" date="2021-09" db="EMBL/GenBank/DDBJ databases">
        <authorList>
            <person name="Gilroy R."/>
        </authorList>
    </citation>
    <scope>NUCLEOTIDE SEQUENCE</scope>
    <source>
        <strain evidence="2">7886</strain>
    </source>
</reference>
<accession>A0A921L9B3</accession>
<dbReference type="InterPro" id="IPR024968">
    <property type="entry name" value="SlpA_C_lactobacillus"/>
</dbReference>
<reference evidence="2" key="1">
    <citation type="journal article" date="2021" name="PeerJ">
        <title>Extensive microbial diversity within the chicken gut microbiome revealed by metagenomics and culture.</title>
        <authorList>
            <person name="Gilroy R."/>
            <person name="Ravi A."/>
            <person name="Getino M."/>
            <person name="Pursley I."/>
            <person name="Horton D.L."/>
            <person name="Alikhan N.F."/>
            <person name="Baker D."/>
            <person name="Gharbi K."/>
            <person name="Hall N."/>
            <person name="Watson M."/>
            <person name="Adriaenssens E.M."/>
            <person name="Foster-Nyarko E."/>
            <person name="Jarju S."/>
            <person name="Secka A."/>
            <person name="Antonio M."/>
            <person name="Oren A."/>
            <person name="Chaudhuri R.R."/>
            <person name="La Ragione R."/>
            <person name="Hildebrand F."/>
            <person name="Pallen M.J."/>
        </authorList>
    </citation>
    <scope>NUCLEOTIDE SEQUENCE</scope>
    <source>
        <strain evidence="2">7886</strain>
    </source>
</reference>
<comment type="caution">
    <text evidence="2">The sequence shown here is derived from an EMBL/GenBank/DDBJ whole genome shotgun (WGS) entry which is preliminary data.</text>
</comment>
<protein>
    <submittedName>
        <fullName evidence="2">SLAP domain-containing protein</fullName>
    </submittedName>
</protein>
<dbReference type="EMBL" id="DYWC01000127">
    <property type="protein sequence ID" value="HJF86940.1"/>
    <property type="molecule type" value="Genomic_DNA"/>
</dbReference>
<feature type="domain" description="S-layer protein C-terminal" evidence="1">
    <location>
        <begin position="3"/>
        <end position="45"/>
    </location>
</feature>